<reference evidence="2 3" key="1">
    <citation type="submission" date="2018-09" db="EMBL/GenBank/DDBJ databases">
        <title>Characterization of the phylogenetic diversity of five novel species belonging to the genus Bifidobacterium.</title>
        <authorList>
            <person name="Lugli G.A."/>
            <person name="Duranti S."/>
            <person name="Milani C."/>
        </authorList>
    </citation>
    <scope>NUCLEOTIDE SEQUENCE [LARGE SCALE GENOMIC DNA]</scope>
    <source>
        <strain evidence="2 3">2020B</strain>
    </source>
</reference>
<evidence type="ECO:0000256" key="1">
    <source>
        <dbReference type="ARBA" id="ARBA00004196"/>
    </source>
</evidence>
<dbReference type="AlphaFoldDB" id="A0A430F4J7"/>
<dbReference type="NCBIfam" id="TIGR02543">
    <property type="entry name" value="List_Bact_rpt"/>
    <property type="match status" value="1"/>
</dbReference>
<name>A0A430F4J7_9BIFI</name>
<sequence length="429" mass="44877">MAEALGPIVNNWRVRVNAVVKTTEGGRCLIRAECYWQAANGYSFAGLSVNGVAVVDGQSASGAKTGVTVGANGQVGMCAKEVWVSRGQAAKSVLCSATATVTGYAAGSSKSDVRVSVPALAAHTVRYDANGGSGAPGNQTKWWGSVLTLSSTRPSRSNYTFMGWSTTRNGSVAYQPGDPYGSDKDLTLYAVWKLKTSAPTITSFTAQRVNTAGEADESSASVRLTAVWKCDTAGDSTNAVQSLKLAYQTASGSWTEFTPSASGASGTTTITIDGLSADETWRFRASLKDKYTTVTSYTTVGPQRFLLDFSADGKGIGIGVGAPVEGVAIAGDPVTVNGCNVPHMFKGTKVVSPSASSNRHDLFTADQWAAIVGENIDAASAVVFVANGDLRANNISLTGAGWNQDDKRWYVFCSSSTGAPFRVNYMIFI</sequence>
<protein>
    <submittedName>
        <fullName evidence="2">Leucine-rich repeat (LRR) protein</fullName>
    </submittedName>
</protein>
<dbReference type="InterPro" id="IPR042229">
    <property type="entry name" value="Listeria/Bacterioides_rpt_sf"/>
</dbReference>
<gene>
    <name evidence="2" type="ORF">D2E22_1995</name>
</gene>
<dbReference type="GO" id="GO:0030313">
    <property type="term" value="C:cell envelope"/>
    <property type="evidence" value="ECO:0007669"/>
    <property type="project" value="UniProtKB-SubCell"/>
</dbReference>
<comment type="subcellular location">
    <subcellularLocation>
        <location evidence="1">Cell envelope</location>
    </subcellularLocation>
</comment>
<dbReference type="EMBL" id="QXGI01000012">
    <property type="protein sequence ID" value="RSX44709.1"/>
    <property type="molecule type" value="Genomic_DNA"/>
</dbReference>
<evidence type="ECO:0000313" key="2">
    <source>
        <dbReference type="EMBL" id="RSX44709.1"/>
    </source>
</evidence>
<dbReference type="Proteomes" id="UP000288052">
    <property type="component" value="Unassembled WGS sequence"/>
</dbReference>
<proteinExistence type="predicted"/>
<dbReference type="OrthoDB" id="2038674at2"/>
<dbReference type="RefSeq" id="WP_126032952.1">
    <property type="nucleotide sequence ID" value="NZ_QXGI01000012.1"/>
</dbReference>
<evidence type="ECO:0000313" key="3">
    <source>
        <dbReference type="Proteomes" id="UP000288052"/>
    </source>
</evidence>
<dbReference type="Pfam" id="PF09479">
    <property type="entry name" value="Flg_new"/>
    <property type="match status" value="1"/>
</dbReference>
<dbReference type="Gene3D" id="2.60.40.4270">
    <property type="entry name" value="Listeria-Bacteroides repeat domain"/>
    <property type="match status" value="1"/>
</dbReference>
<dbReference type="InterPro" id="IPR013378">
    <property type="entry name" value="InlB-like_B-rpt"/>
</dbReference>
<keyword evidence="3" id="KW-1185">Reference proteome</keyword>
<comment type="caution">
    <text evidence="2">The sequence shown here is derived from an EMBL/GenBank/DDBJ whole genome shotgun (WGS) entry which is preliminary data.</text>
</comment>
<accession>A0A430F4J7</accession>
<organism evidence="2 3">
    <name type="scientific">Bifidobacterium castoris</name>
    <dbReference type="NCBI Taxonomy" id="2306972"/>
    <lineage>
        <taxon>Bacteria</taxon>
        <taxon>Bacillati</taxon>
        <taxon>Actinomycetota</taxon>
        <taxon>Actinomycetes</taxon>
        <taxon>Bifidobacteriales</taxon>
        <taxon>Bifidobacteriaceae</taxon>
        <taxon>Bifidobacterium</taxon>
    </lineage>
</organism>